<organism evidence="2 3">
    <name type="scientific">Evansella cellulosilytica (strain ATCC 21833 / DSM 2522 / FERM P-1141 / JCM 9156 / N-4)</name>
    <name type="common">Bacillus cellulosilyticus</name>
    <dbReference type="NCBI Taxonomy" id="649639"/>
    <lineage>
        <taxon>Bacteria</taxon>
        <taxon>Bacillati</taxon>
        <taxon>Bacillota</taxon>
        <taxon>Bacilli</taxon>
        <taxon>Bacillales</taxon>
        <taxon>Bacillaceae</taxon>
        <taxon>Evansella</taxon>
    </lineage>
</organism>
<dbReference type="AlphaFoldDB" id="E6TWP7"/>
<dbReference type="OrthoDB" id="2626526at2"/>
<keyword evidence="1" id="KW-0472">Membrane</keyword>
<keyword evidence="3" id="KW-1185">Reference proteome</keyword>
<protein>
    <submittedName>
        <fullName evidence="2">Uncharacterized protein</fullName>
    </submittedName>
</protein>
<gene>
    <name evidence="2" type="ordered locus">Bcell_0448</name>
</gene>
<reference evidence="2" key="1">
    <citation type="submission" date="2010-12" db="EMBL/GenBank/DDBJ databases">
        <title>Complete sequence of Bacillus cellulosilyticus DSM 2522.</title>
        <authorList>
            <consortium name="US DOE Joint Genome Institute"/>
            <person name="Lucas S."/>
            <person name="Copeland A."/>
            <person name="Lapidus A."/>
            <person name="Cheng J.-F."/>
            <person name="Bruce D."/>
            <person name="Goodwin L."/>
            <person name="Pitluck S."/>
            <person name="Chertkov O."/>
            <person name="Detter J.C."/>
            <person name="Han C."/>
            <person name="Tapia R."/>
            <person name="Land M."/>
            <person name="Hauser L."/>
            <person name="Jeffries C."/>
            <person name="Kyrpides N."/>
            <person name="Ivanova N."/>
            <person name="Mikhailova N."/>
            <person name="Brumm P."/>
            <person name="Mead D."/>
            <person name="Woyke T."/>
        </authorList>
    </citation>
    <scope>NUCLEOTIDE SEQUENCE [LARGE SCALE GENOMIC DNA]</scope>
    <source>
        <strain evidence="2">DSM 2522</strain>
    </source>
</reference>
<keyword evidence="1" id="KW-0812">Transmembrane</keyword>
<accession>E6TWP7</accession>
<dbReference type="InterPro" id="IPR025441">
    <property type="entry name" value="DUF4181"/>
</dbReference>
<dbReference type="KEGG" id="bco:Bcell_0448"/>
<dbReference type="Proteomes" id="UP000001401">
    <property type="component" value="Chromosome"/>
</dbReference>
<feature type="transmembrane region" description="Helical" evidence="1">
    <location>
        <begin position="96"/>
        <end position="116"/>
    </location>
</feature>
<dbReference type="STRING" id="649639.Bcell_0448"/>
<dbReference type="EMBL" id="CP002394">
    <property type="protein sequence ID" value="ADU28730.1"/>
    <property type="molecule type" value="Genomic_DNA"/>
</dbReference>
<keyword evidence="1" id="KW-1133">Transmembrane helix</keyword>
<sequence length="256" mass="30140">MFYTLLSLLAIFITIFEKIAEKKLVKGEIKKLSETSGNYLSKIGELVIAITALLILFLVMDQTNYNDMMWFWVSFAIVLFTFRATLERIYLEGKKYVATVAIMIFFVIGIINISFITSNMMYTTFTEEVLEKLNATEIDKVEFIRGADRAQVTFHAEDEIQNVLHLFESVNLKRDRNIYIHYDEKYTLRIYGGYKQDDLDNLREAVFKIEFDDQAMWIHEAPLGTRRNASHYYEAIHDDNNLLEKLKIDEFDWILE</sequence>
<dbReference type="HOGENOM" id="CLU_1084402_0_0_9"/>
<dbReference type="Pfam" id="PF13789">
    <property type="entry name" value="DUF4181"/>
    <property type="match status" value="1"/>
</dbReference>
<dbReference type="RefSeq" id="WP_013487071.1">
    <property type="nucleotide sequence ID" value="NC_014829.1"/>
</dbReference>
<evidence type="ECO:0000313" key="3">
    <source>
        <dbReference type="Proteomes" id="UP000001401"/>
    </source>
</evidence>
<feature type="transmembrane region" description="Helical" evidence="1">
    <location>
        <begin position="71"/>
        <end position="90"/>
    </location>
</feature>
<name>E6TWP7_EVAC2</name>
<feature type="transmembrane region" description="Helical" evidence="1">
    <location>
        <begin position="39"/>
        <end position="59"/>
    </location>
</feature>
<evidence type="ECO:0000256" key="1">
    <source>
        <dbReference type="SAM" id="Phobius"/>
    </source>
</evidence>
<proteinExistence type="predicted"/>
<evidence type="ECO:0000313" key="2">
    <source>
        <dbReference type="EMBL" id="ADU28730.1"/>
    </source>
</evidence>